<dbReference type="Proteomes" id="UP001229651">
    <property type="component" value="Unassembled WGS sequence"/>
</dbReference>
<feature type="region of interest" description="Disordered" evidence="1">
    <location>
        <begin position="106"/>
        <end position="133"/>
    </location>
</feature>
<accession>A0ABU0EVS0</accession>
<dbReference type="EMBL" id="JAUSUT010000001">
    <property type="protein sequence ID" value="MDQ0378907.1"/>
    <property type="molecule type" value="Genomic_DNA"/>
</dbReference>
<comment type="caution">
    <text evidence="2">The sequence shown here is derived from an EMBL/GenBank/DDBJ whole genome shotgun (WGS) entry which is preliminary data.</text>
</comment>
<evidence type="ECO:0000256" key="1">
    <source>
        <dbReference type="SAM" id="MobiDB-lite"/>
    </source>
</evidence>
<evidence type="ECO:0000313" key="3">
    <source>
        <dbReference type="Proteomes" id="UP001229651"/>
    </source>
</evidence>
<reference evidence="2 3" key="1">
    <citation type="submission" date="2023-07" db="EMBL/GenBank/DDBJ databases">
        <title>Sequencing the genomes of 1000 actinobacteria strains.</title>
        <authorList>
            <person name="Klenk H.-P."/>
        </authorList>
    </citation>
    <scope>NUCLEOTIDE SEQUENCE [LARGE SCALE GENOMIC DNA]</scope>
    <source>
        <strain evidence="2 3">DSM 45805</strain>
    </source>
</reference>
<sequence>MVRVLAVVVTAQGACPRDPLPGVRLRWHLPDAAARALAVWPPAPGVEPLGDRGRSRTAWGLRPGQGRWNHDQGALATMDAVVTALVFWKRRPGSSLPGNVAGRARALETASRVEPPGERGSGEPSGDRGRVGNPWTLDTSAGQSHRAELVAVVVLGGAAVRALTLAASVGQSHRPESAARASRLGTAAGRVTPGPWPRGLGNHSARSWWLWSCWGAPACGLEPWPRGLGNHFTRTWWL</sequence>
<name>A0ABU0EVS0_9PSEU</name>
<feature type="compositionally biased region" description="Basic and acidic residues" evidence="1">
    <location>
        <begin position="115"/>
        <end position="130"/>
    </location>
</feature>
<proteinExistence type="predicted"/>
<evidence type="ECO:0000313" key="2">
    <source>
        <dbReference type="EMBL" id="MDQ0378907.1"/>
    </source>
</evidence>
<keyword evidence="3" id="KW-1185">Reference proteome</keyword>
<gene>
    <name evidence="2" type="ORF">FB470_002901</name>
</gene>
<organism evidence="2 3">
    <name type="scientific">Amycolatopsis thermophila</name>
    <dbReference type="NCBI Taxonomy" id="206084"/>
    <lineage>
        <taxon>Bacteria</taxon>
        <taxon>Bacillati</taxon>
        <taxon>Actinomycetota</taxon>
        <taxon>Actinomycetes</taxon>
        <taxon>Pseudonocardiales</taxon>
        <taxon>Pseudonocardiaceae</taxon>
        <taxon>Amycolatopsis</taxon>
    </lineage>
</organism>
<protein>
    <submittedName>
        <fullName evidence="2">Uncharacterized protein</fullName>
    </submittedName>
</protein>